<dbReference type="InterPro" id="IPR002058">
    <property type="entry name" value="PAP_assoc"/>
</dbReference>
<reference evidence="9" key="2">
    <citation type="submission" date="2020-06" db="EMBL/GenBank/DDBJ databases">
        <authorList>
            <person name="Sheffer M."/>
        </authorList>
    </citation>
    <scope>NUCLEOTIDE SEQUENCE</scope>
</reference>
<keyword evidence="5" id="KW-0460">Magnesium</keyword>
<evidence type="ECO:0000259" key="8">
    <source>
        <dbReference type="PROSITE" id="PS50158"/>
    </source>
</evidence>
<evidence type="ECO:0000256" key="7">
    <source>
        <dbReference type="SAM" id="MobiDB-lite"/>
    </source>
</evidence>
<dbReference type="SMART" id="SM00343">
    <property type="entry name" value="ZnF_C2HC"/>
    <property type="match status" value="3"/>
</dbReference>
<dbReference type="GO" id="GO:0008270">
    <property type="term" value="F:zinc ion binding"/>
    <property type="evidence" value="ECO:0007669"/>
    <property type="project" value="UniProtKB-KW"/>
</dbReference>
<evidence type="ECO:0000256" key="4">
    <source>
        <dbReference type="ARBA" id="ARBA00022723"/>
    </source>
</evidence>
<comment type="caution">
    <text evidence="9">The sequence shown here is derived from an EMBL/GenBank/DDBJ whole genome shotgun (WGS) entry which is preliminary data.</text>
</comment>
<keyword evidence="3" id="KW-0808">Transferase</keyword>
<accession>A0A8T0E8S0</accession>
<dbReference type="Pfam" id="PF19088">
    <property type="entry name" value="TUTase"/>
    <property type="match status" value="1"/>
</dbReference>
<dbReference type="Gene3D" id="3.30.460.10">
    <property type="entry name" value="Beta Polymerase, domain 2"/>
    <property type="match status" value="2"/>
</dbReference>
<feature type="region of interest" description="Disordered" evidence="7">
    <location>
        <begin position="737"/>
        <end position="788"/>
    </location>
</feature>
<feature type="compositionally biased region" description="Basic and acidic residues" evidence="7">
    <location>
        <begin position="202"/>
        <end position="217"/>
    </location>
</feature>
<dbReference type="PANTHER" id="PTHR12271">
    <property type="entry name" value="POLY A POLYMERASE CID PAP -RELATED"/>
    <property type="match status" value="1"/>
</dbReference>
<dbReference type="Gene3D" id="1.10.1410.10">
    <property type="match status" value="2"/>
</dbReference>
<feature type="region of interest" description="Disordered" evidence="7">
    <location>
        <begin position="21"/>
        <end position="56"/>
    </location>
</feature>
<dbReference type="GO" id="GO:1990817">
    <property type="term" value="F:poly(A) RNA polymerase activity"/>
    <property type="evidence" value="ECO:0007669"/>
    <property type="project" value="UniProtKB-ARBA"/>
</dbReference>
<keyword evidence="9" id="KW-0548">Nucleotidyltransferase</keyword>
<dbReference type="SUPFAM" id="SSF81631">
    <property type="entry name" value="PAP/OAS1 substrate-binding domain"/>
    <property type="match status" value="2"/>
</dbReference>
<evidence type="ECO:0000256" key="3">
    <source>
        <dbReference type="ARBA" id="ARBA00022679"/>
    </source>
</evidence>
<keyword evidence="6" id="KW-0862">Zinc</keyword>
<feature type="region of interest" description="Disordered" evidence="7">
    <location>
        <begin position="1202"/>
        <end position="1254"/>
    </location>
</feature>
<feature type="region of interest" description="Disordered" evidence="7">
    <location>
        <begin position="195"/>
        <end position="272"/>
    </location>
</feature>
<dbReference type="InterPro" id="IPR001878">
    <property type="entry name" value="Znf_CCHC"/>
</dbReference>
<feature type="compositionally biased region" description="Acidic residues" evidence="7">
    <location>
        <begin position="693"/>
        <end position="716"/>
    </location>
</feature>
<dbReference type="EMBL" id="JABXBU010002230">
    <property type="protein sequence ID" value="KAF8766861.1"/>
    <property type="molecule type" value="Genomic_DNA"/>
</dbReference>
<name>A0A8T0E8S0_ARGBR</name>
<comment type="cofactor">
    <cofactor evidence="1">
        <name>Mn(2+)</name>
        <dbReference type="ChEBI" id="CHEBI:29035"/>
    </cofactor>
</comment>
<dbReference type="SUPFAM" id="SSF57756">
    <property type="entry name" value="Retrovirus zinc finger-like domains"/>
    <property type="match status" value="1"/>
</dbReference>
<dbReference type="CDD" id="cd05402">
    <property type="entry name" value="NT_PAP_TUTase"/>
    <property type="match status" value="2"/>
</dbReference>
<feature type="compositionally biased region" description="Basic and acidic residues" evidence="7">
    <location>
        <begin position="765"/>
        <end position="776"/>
    </location>
</feature>
<dbReference type="InterPro" id="IPR054708">
    <property type="entry name" value="MTPAP-like_central"/>
</dbReference>
<feature type="compositionally biased region" description="Basic and acidic residues" evidence="7">
    <location>
        <begin position="227"/>
        <end position="272"/>
    </location>
</feature>
<keyword evidence="4" id="KW-0479">Metal-binding</keyword>
<feature type="region of interest" description="Disordered" evidence="7">
    <location>
        <begin position="1403"/>
        <end position="1456"/>
    </location>
</feature>
<dbReference type="Proteomes" id="UP000807504">
    <property type="component" value="Unassembled WGS sequence"/>
</dbReference>
<dbReference type="Pfam" id="PF00098">
    <property type="entry name" value="zf-CCHC"/>
    <property type="match status" value="1"/>
</dbReference>
<feature type="compositionally biased region" description="Basic residues" evidence="7">
    <location>
        <begin position="1202"/>
        <end position="1212"/>
    </location>
</feature>
<dbReference type="Pfam" id="PF03828">
    <property type="entry name" value="PAP_assoc"/>
    <property type="match status" value="2"/>
</dbReference>
<gene>
    <name evidence="9" type="ORF">HNY73_019884</name>
</gene>
<reference evidence="9" key="1">
    <citation type="journal article" date="2020" name="bioRxiv">
        <title>Chromosome-level reference genome of the European wasp spider Argiope bruennichi: a resource for studies on range expansion and evolutionary adaptation.</title>
        <authorList>
            <person name="Sheffer M.M."/>
            <person name="Hoppe A."/>
            <person name="Krehenwinkel H."/>
            <person name="Uhl G."/>
            <person name="Kuss A.W."/>
            <person name="Jensen L."/>
            <person name="Jensen C."/>
            <person name="Gillespie R.G."/>
            <person name="Hoff K.J."/>
            <person name="Prost S."/>
        </authorList>
    </citation>
    <scope>NUCLEOTIDE SEQUENCE</scope>
</reference>
<feature type="domain" description="CCHC-type" evidence="8">
    <location>
        <begin position="1172"/>
        <end position="1186"/>
    </location>
</feature>
<protein>
    <submittedName>
        <fullName evidence="9">Terminal uridylyltransferase 4 like protein</fullName>
    </submittedName>
</protein>
<keyword evidence="10" id="KW-1185">Reference proteome</keyword>
<sequence>MAVAEQCKEIELGIKHMLKIKDHSDESHEATDKNSDSNYNPGIELQGKIDKKSNSNHNPFSVDGRCFVSDIEKLSLFPQNPSFAERTSVDNSVDNASASDLIDLNVLKDFAARHITSDTSFSSSDMVLNSNDTKLPHPDLEDDYNLEIKNGEQPNILNFLNTVAKEIESSPHFLSMPENPLPQISERSQELIVGQSFNSDKTSVDSKPKDGNDMKNDPKKKKLTRRQMKELKKKETKERMDGLFIKKSETVKKQETNEDGSDKSPVESNDIKAIEKKPVEPSDKFPDIKLKKNALASVGKEYSLMVQDMSLKFLCHICNHSAEKEENIKKHLSSKAHMSLKWQNDLDMILPFLPEPLPCQVEALNDLLIDIAAKFGLKKEDMDIRSSMCLKLNQFIETHLPTCSVSLVGSSMSGFGLKDSEVDYILQVVDEENIPDCLENLYNLLLSDKAYKKVESDFKKKRPCIKYIDVENSLLCHVLIESGSATKLAKLLSFYFQLDQRVPTLGIALRYWAKLCKIDQQNRGTLPSCCFPLFLIHFLQQVQPPVLPVLHEIEGFGPSEFFEKFSLENNWKSENTDSIGELWLKFFHFYSFDYKVGQHVVCIRSSKRVTCKDRNWSTRFFAVEEPYTRRNLAYVIPTFPVCQYIHQCFIKTYRYFAFPRSKSKSIELIKNESFDALTMSEYAVTEPDLKDLEESEESENEDSDQLVDNPELEDHDPEISVDSFVSTMKKISLNNEDDADGAITSSEKSSDIVLSTTDISSSPKKSTDKSTKENQTKHTLKPNSQSVGYWDTKGKEITKEMFHYEFRAVTFKGERDVPLQCKLCKGSGHLKKDCPNDDLPIPISLPSMTPEFLNLIDEVLHNVKDATLQLFGSFCNGFGFKNKSDMDFCLTFGDRNDSKNLDSILIIEKIAEVLRKHPQLENILPITSAKVPIVKFSWRTTRLEGDISLYNTLALVNTEMLEAYTKIDPRVQVLGYALKHFAKVLGICDASRGSLSSYAYILMVLYFLQQRNPPVIPVLQELYRDEKPSELVDEKWNVYFFRDLDKLTDVWPDYGKNKESVGELWLGLLSFYTCDFNWKEYVISIRQKKPLLRFKKLWNTDQLAIEDPFDLDHNLGAGLSRKMNSYILKAFMKARERFGCPIPIEKLKYGQAYLFNRQFLNSGVEPPQDRGCGNCGKIGHIARNCPHEKICSYCRKPGHLIKNCPRKKHKKSRERDQNQAYDKANTERKGSNDRRNSRAKNDYHTMPFQGMQPQGMPSRNDLFEVQKLAQMGIPAHRLVPPGFQARNIIPKPPPGFNATPMPQPPINYPPPFINKHPSATPPFPRGGKQNDLHAHSPPKLFSSSPPKNFPPNKNAFHHVQEPPWPAGRQGFQVDRHLNPQLSRSLPSHPLHPGHRNMQVERHHVPHGPRNFNPSWQNRPFPPKDHMPHPNQPHNLDHRLNRTNSDNSYNSNHGDRW</sequence>
<comment type="cofactor">
    <cofactor evidence="2">
        <name>Mg(2+)</name>
        <dbReference type="ChEBI" id="CHEBI:18420"/>
    </cofactor>
</comment>
<evidence type="ECO:0000256" key="1">
    <source>
        <dbReference type="ARBA" id="ARBA00001936"/>
    </source>
</evidence>
<dbReference type="GO" id="GO:0050265">
    <property type="term" value="F:RNA uridylyltransferase activity"/>
    <property type="evidence" value="ECO:0007669"/>
    <property type="project" value="TreeGrafter"/>
</dbReference>
<dbReference type="GO" id="GO:0003676">
    <property type="term" value="F:nucleic acid binding"/>
    <property type="evidence" value="ECO:0007669"/>
    <property type="project" value="InterPro"/>
</dbReference>
<dbReference type="Gene3D" id="4.10.60.10">
    <property type="entry name" value="Zinc finger, CCHC-type"/>
    <property type="match status" value="1"/>
</dbReference>
<feature type="domain" description="CCHC-type" evidence="8">
    <location>
        <begin position="821"/>
        <end position="836"/>
    </location>
</feature>
<feature type="compositionally biased region" description="Low complexity" evidence="7">
    <location>
        <begin position="755"/>
        <end position="764"/>
    </location>
</feature>
<feature type="region of interest" description="Disordered" evidence="7">
    <location>
        <begin position="1312"/>
        <end position="1371"/>
    </location>
</feature>
<feature type="domain" description="CCHC-type" evidence="8">
    <location>
        <begin position="1191"/>
        <end position="1206"/>
    </location>
</feature>
<feature type="compositionally biased region" description="Basic and acidic residues" evidence="7">
    <location>
        <begin position="21"/>
        <end position="35"/>
    </location>
</feature>
<evidence type="ECO:0000313" key="9">
    <source>
        <dbReference type="EMBL" id="KAF8766861.1"/>
    </source>
</evidence>
<feature type="compositionally biased region" description="Low complexity" evidence="7">
    <location>
        <begin position="1337"/>
        <end position="1354"/>
    </location>
</feature>
<evidence type="ECO:0000313" key="10">
    <source>
        <dbReference type="Proteomes" id="UP000807504"/>
    </source>
</evidence>
<dbReference type="InterPro" id="IPR043519">
    <property type="entry name" value="NT_sf"/>
</dbReference>
<dbReference type="InterPro" id="IPR045100">
    <property type="entry name" value="TUT4/7_NTP_transf"/>
</dbReference>
<dbReference type="PANTHER" id="PTHR12271:SF66">
    <property type="entry name" value="TERMINAL URIDYLYLTRANSFERASE TAILOR"/>
    <property type="match status" value="1"/>
</dbReference>
<evidence type="ECO:0000256" key="6">
    <source>
        <dbReference type="PROSITE-ProRule" id="PRU00047"/>
    </source>
</evidence>
<feature type="compositionally biased region" description="Basic and acidic residues" evidence="7">
    <location>
        <begin position="1224"/>
        <end position="1243"/>
    </location>
</feature>
<dbReference type="PROSITE" id="PS50158">
    <property type="entry name" value="ZF_CCHC"/>
    <property type="match status" value="3"/>
</dbReference>
<feature type="region of interest" description="Disordered" evidence="7">
    <location>
        <begin position="688"/>
        <end position="718"/>
    </location>
</feature>
<keyword evidence="6" id="KW-0863">Zinc-finger</keyword>
<evidence type="ECO:0000256" key="5">
    <source>
        <dbReference type="ARBA" id="ARBA00022842"/>
    </source>
</evidence>
<evidence type="ECO:0000256" key="2">
    <source>
        <dbReference type="ARBA" id="ARBA00001946"/>
    </source>
</evidence>
<proteinExistence type="predicted"/>
<dbReference type="InterPro" id="IPR036875">
    <property type="entry name" value="Znf_CCHC_sf"/>
</dbReference>
<organism evidence="9 10">
    <name type="scientific">Argiope bruennichi</name>
    <name type="common">Wasp spider</name>
    <name type="synonym">Aranea bruennichi</name>
    <dbReference type="NCBI Taxonomy" id="94029"/>
    <lineage>
        <taxon>Eukaryota</taxon>
        <taxon>Metazoa</taxon>
        <taxon>Ecdysozoa</taxon>
        <taxon>Arthropoda</taxon>
        <taxon>Chelicerata</taxon>
        <taxon>Arachnida</taxon>
        <taxon>Araneae</taxon>
        <taxon>Araneomorphae</taxon>
        <taxon>Entelegynae</taxon>
        <taxon>Araneoidea</taxon>
        <taxon>Araneidae</taxon>
        <taxon>Argiope</taxon>
    </lineage>
</organism>
<dbReference type="Pfam" id="PF22600">
    <property type="entry name" value="MTPAP-like_central"/>
    <property type="match status" value="1"/>
</dbReference>
<dbReference type="SUPFAM" id="SSF81301">
    <property type="entry name" value="Nucleotidyltransferase"/>
    <property type="match status" value="2"/>
</dbReference>
<feature type="compositionally biased region" description="Polar residues" evidence="7">
    <location>
        <begin position="1441"/>
        <end position="1456"/>
    </location>
</feature>
<dbReference type="GO" id="GO:0031123">
    <property type="term" value="P:RNA 3'-end processing"/>
    <property type="evidence" value="ECO:0007669"/>
    <property type="project" value="TreeGrafter"/>
</dbReference>